<evidence type="ECO:0000256" key="9">
    <source>
        <dbReference type="SAM" id="Phobius"/>
    </source>
</evidence>
<dbReference type="PANTHER" id="PTHR48041">
    <property type="entry name" value="ABC TRANSPORTER G FAMILY MEMBER 28"/>
    <property type="match status" value="1"/>
</dbReference>
<comment type="caution">
    <text evidence="11">The sequence shown here is derived from an EMBL/GenBank/DDBJ whole genome shotgun (WGS) entry which is preliminary data.</text>
</comment>
<feature type="transmembrane region" description="Helical" evidence="9">
    <location>
        <begin position="289"/>
        <end position="308"/>
    </location>
</feature>
<dbReference type="InterPro" id="IPR027417">
    <property type="entry name" value="P-loop_NTPase"/>
</dbReference>
<evidence type="ECO:0000256" key="6">
    <source>
        <dbReference type="ARBA" id="ARBA00022840"/>
    </source>
</evidence>
<evidence type="ECO:0000256" key="2">
    <source>
        <dbReference type="ARBA" id="ARBA00005814"/>
    </source>
</evidence>
<evidence type="ECO:0000256" key="1">
    <source>
        <dbReference type="ARBA" id="ARBA00004141"/>
    </source>
</evidence>
<dbReference type="EMBL" id="JBFDAA010000015">
    <property type="protein sequence ID" value="KAL1117724.1"/>
    <property type="molecule type" value="Genomic_DNA"/>
</dbReference>
<evidence type="ECO:0000259" key="10">
    <source>
        <dbReference type="PROSITE" id="PS50893"/>
    </source>
</evidence>
<reference evidence="11 12" key="1">
    <citation type="submission" date="2024-07" db="EMBL/GenBank/DDBJ databases">
        <title>Chromosome-level genome assembly of the water stick insect Ranatra chinensis (Heteroptera: Nepidae).</title>
        <authorList>
            <person name="Liu X."/>
        </authorList>
    </citation>
    <scope>NUCLEOTIDE SEQUENCE [LARGE SCALE GENOMIC DNA]</scope>
    <source>
        <strain evidence="11">Cailab_2021Rc</strain>
        <tissue evidence="11">Muscle</tissue>
    </source>
</reference>
<evidence type="ECO:0000256" key="8">
    <source>
        <dbReference type="ARBA" id="ARBA00023136"/>
    </source>
</evidence>
<feature type="transmembrane region" description="Helical" evidence="9">
    <location>
        <begin position="320"/>
        <end position="343"/>
    </location>
</feature>
<dbReference type="Proteomes" id="UP001558652">
    <property type="component" value="Unassembled WGS sequence"/>
</dbReference>
<dbReference type="PANTHER" id="PTHR48041:SF15">
    <property type="entry name" value="FI05267P"/>
    <property type="match status" value="1"/>
</dbReference>
<accession>A0ABD0YKR2</accession>
<keyword evidence="3" id="KW-0813">Transport</keyword>
<feature type="domain" description="ABC transporter" evidence="10">
    <location>
        <begin position="1"/>
        <end position="203"/>
    </location>
</feature>
<keyword evidence="12" id="KW-1185">Reference proteome</keyword>
<dbReference type="InterPro" id="IPR043926">
    <property type="entry name" value="ABCG_dom"/>
</dbReference>
<gene>
    <name evidence="11" type="ORF">AAG570_004039</name>
</gene>
<dbReference type="InterPro" id="IPR013525">
    <property type="entry name" value="ABC2_TM"/>
</dbReference>
<keyword evidence="7 9" id="KW-1133">Transmembrane helix</keyword>
<feature type="transmembrane region" description="Helical" evidence="9">
    <location>
        <begin position="516"/>
        <end position="538"/>
    </location>
</feature>
<organism evidence="11 12">
    <name type="scientific">Ranatra chinensis</name>
    <dbReference type="NCBI Taxonomy" id="642074"/>
    <lineage>
        <taxon>Eukaryota</taxon>
        <taxon>Metazoa</taxon>
        <taxon>Ecdysozoa</taxon>
        <taxon>Arthropoda</taxon>
        <taxon>Hexapoda</taxon>
        <taxon>Insecta</taxon>
        <taxon>Pterygota</taxon>
        <taxon>Neoptera</taxon>
        <taxon>Paraneoptera</taxon>
        <taxon>Hemiptera</taxon>
        <taxon>Heteroptera</taxon>
        <taxon>Panheteroptera</taxon>
        <taxon>Nepomorpha</taxon>
        <taxon>Nepidae</taxon>
        <taxon>Ranatrinae</taxon>
        <taxon>Ranatra</taxon>
    </lineage>
</organism>
<feature type="transmembrane region" description="Helical" evidence="9">
    <location>
        <begin position="427"/>
        <end position="450"/>
    </location>
</feature>
<comment type="similarity">
    <text evidence="2">Belongs to the ABC transporter superfamily. ABCG family. Eye pigment precursor importer (TC 3.A.1.204) subfamily.</text>
</comment>
<name>A0ABD0YKR2_9HEMI</name>
<dbReference type="GO" id="GO:0016020">
    <property type="term" value="C:membrane"/>
    <property type="evidence" value="ECO:0007669"/>
    <property type="project" value="UniProtKB-SubCell"/>
</dbReference>
<dbReference type="InterPro" id="IPR050352">
    <property type="entry name" value="ABCG_transporters"/>
</dbReference>
<keyword evidence="6" id="KW-0067">ATP-binding</keyword>
<feature type="transmembrane region" description="Helical" evidence="9">
    <location>
        <begin position="462"/>
        <end position="481"/>
    </location>
</feature>
<evidence type="ECO:0000256" key="3">
    <source>
        <dbReference type="ARBA" id="ARBA00022448"/>
    </source>
</evidence>
<dbReference type="Gene3D" id="3.40.50.300">
    <property type="entry name" value="P-loop containing nucleotide triphosphate hydrolases"/>
    <property type="match status" value="1"/>
</dbReference>
<evidence type="ECO:0000313" key="11">
    <source>
        <dbReference type="EMBL" id="KAL1117724.1"/>
    </source>
</evidence>
<keyword evidence="5" id="KW-0547">Nucleotide-binding</keyword>
<dbReference type="SMART" id="SM00382">
    <property type="entry name" value="AAA"/>
    <property type="match status" value="1"/>
</dbReference>
<feature type="transmembrane region" description="Helical" evidence="9">
    <location>
        <begin position="363"/>
        <end position="388"/>
    </location>
</feature>
<evidence type="ECO:0000256" key="4">
    <source>
        <dbReference type="ARBA" id="ARBA00022692"/>
    </source>
</evidence>
<dbReference type="GO" id="GO:0005524">
    <property type="term" value="F:ATP binding"/>
    <property type="evidence" value="ECO:0007669"/>
    <property type="project" value="UniProtKB-KW"/>
</dbReference>
<keyword evidence="4 9" id="KW-0812">Transmembrane</keyword>
<protein>
    <recommendedName>
        <fullName evidence="10">ABC transporter domain-containing protein</fullName>
    </recommendedName>
</protein>
<dbReference type="Pfam" id="PF00005">
    <property type="entry name" value="ABC_tran"/>
    <property type="match status" value="1"/>
</dbReference>
<dbReference type="AlphaFoldDB" id="A0ABD0YKR2"/>
<evidence type="ECO:0000313" key="12">
    <source>
        <dbReference type="Proteomes" id="UP001558652"/>
    </source>
</evidence>
<dbReference type="SUPFAM" id="SSF52540">
    <property type="entry name" value="P-loop containing nucleoside triphosphate hydrolases"/>
    <property type="match status" value="1"/>
</dbReference>
<feature type="transmembrane region" description="Helical" evidence="9">
    <location>
        <begin position="400"/>
        <end position="421"/>
    </location>
</feature>
<evidence type="ECO:0000256" key="7">
    <source>
        <dbReference type="ARBA" id="ARBA00022989"/>
    </source>
</evidence>
<keyword evidence="8 9" id="KW-0472">Membrane</keyword>
<dbReference type="InterPro" id="IPR003593">
    <property type="entry name" value="AAA+_ATPase"/>
</dbReference>
<proteinExistence type="inferred from homology"/>
<dbReference type="Pfam" id="PF01061">
    <property type="entry name" value="ABC2_membrane"/>
    <property type="match status" value="1"/>
</dbReference>
<dbReference type="PROSITE" id="PS50893">
    <property type="entry name" value="ABC_TRANSPORTER_2"/>
    <property type="match status" value="1"/>
</dbReference>
<dbReference type="FunFam" id="3.40.50.300:FF:001077">
    <property type="entry name" value="Uncharacterized protein, isoform A"/>
    <property type="match status" value="1"/>
</dbReference>
<dbReference type="InterPro" id="IPR017871">
    <property type="entry name" value="ABC_transporter-like_CS"/>
</dbReference>
<comment type="subcellular location">
    <subcellularLocation>
        <location evidence="1">Membrane</location>
        <topology evidence="1">Multi-pass membrane protein</topology>
    </subcellularLocation>
</comment>
<dbReference type="PROSITE" id="PS00211">
    <property type="entry name" value="ABC_TRANSPORTER_1"/>
    <property type="match status" value="1"/>
</dbReference>
<sequence length="568" mass="64432">MGPSGAGKSTLLNILAGYRTKNAGGGVLVNGIPRDCRQFRKMSRYIMQEDIHQTHVTVREAMMLAAHLKLGYSFSPTQKQEIINEILDVLRLDRSLDTITSRLSGGEKKRLSIALELINNPPVLFLDEPTTGLDDVSCSQCVSLLKRLSTEDRTVVCSVHTPSAKTLAQFDVAYILAEGQCVYQGATADLVPYLASLGINCPTHYNPADFMIEVSSGEYGDHIERMVQAIDNGRCQRWNQMKHPFILFEGELEFGEIKQMPDYGTSQWNQFLLLFSRMMIQAWRDISHIGTKISTITLISLLIGGLFYQMGNDGSKTIFIFGYCYISVIAFVYVSMLPALIWFPQEVELLKREYFNRWYHFNSYYSALVLSRLPIQIILTFVYIIITYTMTNQPMEWNRVAMFMVVSLLTVLVSECFGLIISSQLNITNAMFLGPTLSVPLMLLAVYSLGTRSEDIPIHMRVAMYTSYFRFGLEGLVASVYGGDRPWLDCPDTEMICELRSPKALLRRVGMENINIWLDILALCGNYLLFQLFCYASLKFRLYRNKNLGAIGVLGRYIKSHFNSMNAR</sequence>
<dbReference type="InterPro" id="IPR003439">
    <property type="entry name" value="ABC_transporter-like_ATP-bd"/>
</dbReference>
<dbReference type="Pfam" id="PF19055">
    <property type="entry name" value="ABC2_membrane_7"/>
    <property type="match status" value="1"/>
</dbReference>
<evidence type="ECO:0000256" key="5">
    <source>
        <dbReference type="ARBA" id="ARBA00022741"/>
    </source>
</evidence>